<evidence type="ECO:0000313" key="2">
    <source>
        <dbReference type="Proteomes" id="UP000274199"/>
    </source>
</evidence>
<protein>
    <submittedName>
        <fullName evidence="1">Uncharacterized protein</fullName>
    </submittedName>
</protein>
<gene>
    <name evidence="1" type="ORF">vBBcoS136_00156</name>
</gene>
<sequence>MFNKGQKVFVIIEEKMISTGIVTEVFQESNKVKVLLHSNGEIILDIKNLKLMK</sequence>
<reference evidence="1 2" key="1">
    <citation type="submission" date="2018-09" db="EMBL/GenBank/DDBJ databases">
        <title>Comparative Genomic Analysis of Eight Novel Haloalkaliphilic Bacteriophages from Lake Elmenteita, Kenya.</title>
        <authorList>
            <person name="Akhwale J.K."/>
        </authorList>
    </citation>
    <scope>NUCLEOTIDE SEQUENCE [LARGE SCALE GENOMIC DNA]</scope>
</reference>
<organism evidence="1 2">
    <name type="scientific">Bacillus phage vB_BcoS-136</name>
    <dbReference type="NCBI Taxonomy" id="2419619"/>
    <lineage>
        <taxon>Viruses</taxon>
        <taxon>Duplodnaviria</taxon>
        <taxon>Heunggongvirae</taxon>
        <taxon>Uroviricota</taxon>
        <taxon>Caudoviricetes</taxon>
        <taxon>Heleneionescovirinae</taxon>
        <taxon>Kenyattavirus</taxon>
        <taxon>Kenyattavirus kv136</taxon>
    </lineage>
</organism>
<keyword evidence="2" id="KW-1185">Reference proteome</keyword>
<accession>A0A3G3BVV5</accession>
<evidence type="ECO:0000313" key="1">
    <source>
        <dbReference type="EMBL" id="AYP68270.1"/>
    </source>
</evidence>
<name>A0A3G3BVV5_9CAUD</name>
<dbReference type="EMBL" id="MH884508">
    <property type="protein sequence ID" value="AYP68270.1"/>
    <property type="molecule type" value="Genomic_DNA"/>
</dbReference>
<dbReference type="Proteomes" id="UP000274199">
    <property type="component" value="Segment"/>
</dbReference>
<proteinExistence type="predicted"/>